<name>A0ABN2N9K5_9PSEU</name>
<proteinExistence type="predicted"/>
<evidence type="ECO:0000259" key="5">
    <source>
        <dbReference type="PROSITE" id="PS50949"/>
    </source>
</evidence>
<dbReference type="InterPro" id="IPR000524">
    <property type="entry name" value="Tscrpt_reg_HTH_GntR"/>
</dbReference>
<evidence type="ECO:0000256" key="1">
    <source>
        <dbReference type="ARBA" id="ARBA00023015"/>
    </source>
</evidence>
<dbReference type="SUPFAM" id="SSF46785">
    <property type="entry name" value="Winged helix' DNA-binding domain"/>
    <property type="match status" value="1"/>
</dbReference>
<keyword evidence="7" id="KW-1185">Reference proteome</keyword>
<dbReference type="PANTHER" id="PTHR43537:SF5">
    <property type="entry name" value="UXU OPERON TRANSCRIPTIONAL REGULATOR"/>
    <property type="match status" value="1"/>
</dbReference>
<dbReference type="SUPFAM" id="SSF48008">
    <property type="entry name" value="GntR ligand-binding domain-like"/>
    <property type="match status" value="1"/>
</dbReference>
<dbReference type="InterPro" id="IPR036388">
    <property type="entry name" value="WH-like_DNA-bd_sf"/>
</dbReference>
<accession>A0ABN2N9K5</accession>
<dbReference type="Pfam" id="PF00392">
    <property type="entry name" value="GntR"/>
    <property type="match status" value="1"/>
</dbReference>
<gene>
    <name evidence="6" type="ORF">GCM10009836_44200</name>
</gene>
<feature type="domain" description="HTH gntR-type" evidence="5">
    <location>
        <begin position="34"/>
        <end position="101"/>
    </location>
</feature>
<keyword evidence="1" id="KW-0805">Transcription regulation</keyword>
<dbReference type="Gene3D" id="1.10.10.10">
    <property type="entry name" value="Winged helix-like DNA-binding domain superfamily/Winged helix DNA-binding domain"/>
    <property type="match status" value="1"/>
</dbReference>
<dbReference type="InterPro" id="IPR008920">
    <property type="entry name" value="TF_FadR/GntR_C"/>
</dbReference>
<dbReference type="SMART" id="SM00345">
    <property type="entry name" value="HTH_GNTR"/>
    <property type="match status" value="1"/>
</dbReference>
<dbReference type="PROSITE" id="PS50949">
    <property type="entry name" value="HTH_GNTR"/>
    <property type="match status" value="1"/>
</dbReference>
<protein>
    <recommendedName>
        <fullName evidence="5">HTH gntR-type domain-containing protein</fullName>
    </recommendedName>
</protein>
<comment type="caution">
    <text evidence="6">The sequence shown here is derived from an EMBL/GenBank/DDBJ whole genome shotgun (WGS) entry which is preliminary data.</text>
</comment>
<dbReference type="CDD" id="cd07377">
    <property type="entry name" value="WHTH_GntR"/>
    <property type="match status" value="1"/>
</dbReference>
<evidence type="ECO:0000256" key="2">
    <source>
        <dbReference type="ARBA" id="ARBA00023125"/>
    </source>
</evidence>
<dbReference type="EMBL" id="BAAAQK010000017">
    <property type="protein sequence ID" value="GAA1859148.1"/>
    <property type="molecule type" value="Genomic_DNA"/>
</dbReference>
<dbReference type="InterPro" id="IPR011711">
    <property type="entry name" value="GntR_C"/>
</dbReference>
<dbReference type="Gene3D" id="1.20.120.530">
    <property type="entry name" value="GntR ligand-binding domain-like"/>
    <property type="match status" value="1"/>
</dbReference>
<feature type="coiled-coil region" evidence="4">
    <location>
        <begin position="126"/>
        <end position="153"/>
    </location>
</feature>
<evidence type="ECO:0000256" key="4">
    <source>
        <dbReference type="SAM" id="Coils"/>
    </source>
</evidence>
<dbReference type="Pfam" id="PF07729">
    <property type="entry name" value="FCD"/>
    <property type="match status" value="1"/>
</dbReference>
<dbReference type="PANTHER" id="PTHR43537">
    <property type="entry name" value="TRANSCRIPTIONAL REGULATOR, GNTR FAMILY"/>
    <property type="match status" value="1"/>
</dbReference>
<evidence type="ECO:0000313" key="7">
    <source>
        <dbReference type="Proteomes" id="UP001500449"/>
    </source>
</evidence>
<sequence>MGFDMVTGSLAQVTTRDGATYVSSRRKRQLAQPRTFADQAAEMIREIIVSGEIKGGDRLNEVALSQMLGISRSPIREALNLLASEKLVVLNPGKGAFVPTITPMMLHELGEARLSLECAAAALAAVRATDADIEAMERVLADAERTLRADDSRWPAEFDLHDLILRASGNSVIEELASSVNTRMRLARLASGHNRTRAREAYEEHVAIVDALRARDPRAAEKAVHAHLELAVVSARDALTRKDTTADRPTRRRP</sequence>
<organism evidence="6 7">
    <name type="scientific">Pseudonocardia ailaonensis</name>
    <dbReference type="NCBI Taxonomy" id="367279"/>
    <lineage>
        <taxon>Bacteria</taxon>
        <taxon>Bacillati</taxon>
        <taxon>Actinomycetota</taxon>
        <taxon>Actinomycetes</taxon>
        <taxon>Pseudonocardiales</taxon>
        <taxon>Pseudonocardiaceae</taxon>
        <taxon>Pseudonocardia</taxon>
    </lineage>
</organism>
<dbReference type="InterPro" id="IPR036390">
    <property type="entry name" value="WH_DNA-bd_sf"/>
</dbReference>
<keyword evidence="2" id="KW-0238">DNA-binding</keyword>
<keyword evidence="3" id="KW-0804">Transcription</keyword>
<dbReference type="Proteomes" id="UP001500449">
    <property type="component" value="Unassembled WGS sequence"/>
</dbReference>
<evidence type="ECO:0000256" key="3">
    <source>
        <dbReference type="ARBA" id="ARBA00023163"/>
    </source>
</evidence>
<evidence type="ECO:0000313" key="6">
    <source>
        <dbReference type="EMBL" id="GAA1859148.1"/>
    </source>
</evidence>
<reference evidence="6 7" key="1">
    <citation type="journal article" date="2019" name="Int. J. Syst. Evol. Microbiol.">
        <title>The Global Catalogue of Microorganisms (GCM) 10K type strain sequencing project: providing services to taxonomists for standard genome sequencing and annotation.</title>
        <authorList>
            <consortium name="The Broad Institute Genomics Platform"/>
            <consortium name="The Broad Institute Genome Sequencing Center for Infectious Disease"/>
            <person name="Wu L."/>
            <person name="Ma J."/>
        </authorList>
    </citation>
    <scope>NUCLEOTIDE SEQUENCE [LARGE SCALE GENOMIC DNA]</scope>
    <source>
        <strain evidence="6 7">JCM 16009</strain>
    </source>
</reference>
<dbReference type="SMART" id="SM00895">
    <property type="entry name" value="FCD"/>
    <property type="match status" value="1"/>
</dbReference>
<keyword evidence="4" id="KW-0175">Coiled coil</keyword>